<comment type="caution">
    <text evidence="1">The sequence shown here is derived from an EMBL/GenBank/DDBJ whole genome shotgun (WGS) entry which is preliminary data.</text>
</comment>
<dbReference type="Proteomes" id="UP000309138">
    <property type="component" value="Unassembled WGS sequence"/>
</dbReference>
<protein>
    <submittedName>
        <fullName evidence="1">Uncharacterized protein</fullName>
    </submittedName>
</protein>
<dbReference type="OrthoDB" id="7571144at2"/>
<organism evidence="1 2">
    <name type="scientific">Sphingomonas baiyangensis</name>
    <dbReference type="NCBI Taxonomy" id="2572576"/>
    <lineage>
        <taxon>Bacteria</taxon>
        <taxon>Pseudomonadati</taxon>
        <taxon>Pseudomonadota</taxon>
        <taxon>Alphaproteobacteria</taxon>
        <taxon>Sphingomonadales</taxon>
        <taxon>Sphingomonadaceae</taxon>
        <taxon>Sphingomonas</taxon>
    </lineage>
</organism>
<gene>
    <name evidence="1" type="ORF">FBR43_12875</name>
</gene>
<dbReference type="RefSeq" id="WP_136943484.1">
    <property type="nucleotide sequence ID" value="NZ_SWKR01000002.1"/>
</dbReference>
<keyword evidence="2" id="KW-1185">Reference proteome</keyword>
<accession>A0A4V5PTV3</accession>
<evidence type="ECO:0000313" key="1">
    <source>
        <dbReference type="EMBL" id="TKD51548.1"/>
    </source>
</evidence>
<sequence>MRIDQLQPAPTVAEPLEIPVQLLASVRRHQAHLTSLIASMRAAGMAGAAIDASVRLLVDSYAHELTTAIRSMMEAERHG</sequence>
<dbReference type="AlphaFoldDB" id="A0A4V5PTV3"/>
<reference evidence="1 2" key="1">
    <citation type="submission" date="2019-04" db="EMBL/GenBank/DDBJ databases">
        <authorList>
            <person name="Yang Y."/>
            <person name="Wei D."/>
        </authorList>
    </citation>
    <scope>NUCLEOTIDE SEQUENCE [LARGE SCALE GENOMIC DNA]</scope>
    <source>
        <strain evidence="1 2">L-1-4w-11</strain>
    </source>
</reference>
<proteinExistence type="predicted"/>
<dbReference type="EMBL" id="SWKR01000002">
    <property type="protein sequence ID" value="TKD51548.1"/>
    <property type="molecule type" value="Genomic_DNA"/>
</dbReference>
<name>A0A4V5PTV3_9SPHN</name>
<evidence type="ECO:0000313" key="2">
    <source>
        <dbReference type="Proteomes" id="UP000309138"/>
    </source>
</evidence>